<dbReference type="Pfam" id="PF01346">
    <property type="entry name" value="FKBP_N"/>
    <property type="match status" value="1"/>
</dbReference>
<protein>
    <recommendedName>
        <fullName evidence="7">Peptidyl-prolyl cis-trans isomerase</fullName>
        <ecNumber evidence="7">5.2.1.8</ecNumber>
    </recommendedName>
</protein>
<evidence type="ECO:0000256" key="5">
    <source>
        <dbReference type="ARBA" id="ARBA00023235"/>
    </source>
</evidence>
<keyword evidence="11" id="KW-1185">Reference proteome</keyword>
<reference evidence="10 11" key="1">
    <citation type="submission" date="2024-09" db="EMBL/GenBank/DDBJ databases">
        <authorList>
            <person name="Sun Q."/>
            <person name="Mori K."/>
        </authorList>
    </citation>
    <scope>NUCLEOTIDE SEQUENCE [LARGE SCALE GENOMIC DNA]</scope>
    <source>
        <strain evidence="10 11">CCM 8545</strain>
    </source>
</reference>
<dbReference type="NCBIfam" id="NF008150">
    <property type="entry name" value="PRK10902.1"/>
    <property type="match status" value="1"/>
</dbReference>
<organism evidence="10 11">
    <name type="scientific">Thorsellia kenyensis</name>
    <dbReference type="NCBI Taxonomy" id="1549888"/>
    <lineage>
        <taxon>Bacteria</taxon>
        <taxon>Pseudomonadati</taxon>
        <taxon>Pseudomonadota</taxon>
        <taxon>Gammaproteobacteria</taxon>
        <taxon>Enterobacterales</taxon>
        <taxon>Thorselliaceae</taxon>
        <taxon>Thorsellia</taxon>
    </lineage>
</organism>
<proteinExistence type="inferred from homology"/>
<evidence type="ECO:0000256" key="3">
    <source>
        <dbReference type="ARBA" id="ARBA00006577"/>
    </source>
</evidence>
<feature type="chain" id="PRO_5047144942" description="Peptidyl-prolyl cis-trans isomerase" evidence="8">
    <location>
        <begin position="26"/>
        <end position="249"/>
    </location>
</feature>
<evidence type="ECO:0000256" key="4">
    <source>
        <dbReference type="ARBA" id="ARBA00023110"/>
    </source>
</evidence>
<dbReference type="PANTHER" id="PTHR43811">
    <property type="entry name" value="FKBP-TYPE PEPTIDYL-PROLYL CIS-TRANS ISOMERASE FKPA"/>
    <property type="match status" value="1"/>
</dbReference>
<keyword evidence="5 6" id="KW-0413">Isomerase</keyword>
<feature type="signal peptide" evidence="8">
    <location>
        <begin position="1"/>
        <end position="25"/>
    </location>
</feature>
<evidence type="ECO:0000256" key="1">
    <source>
        <dbReference type="ARBA" id="ARBA00000971"/>
    </source>
</evidence>
<evidence type="ECO:0000259" key="9">
    <source>
        <dbReference type="PROSITE" id="PS50059"/>
    </source>
</evidence>
<evidence type="ECO:0000256" key="7">
    <source>
        <dbReference type="RuleBase" id="RU003915"/>
    </source>
</evidence>
<dbReference type="EC" id="5.2.1.8" evidence="7"/>
<dbReference type="Pfam" id="PF00254">
    <property type="entry name" value="FKBP_C"/>
    <property type="match status" value="1"/>
</dbReference>
<evidence type="ECO:0000256" key="2">
    <source>
        <dbReference type="ARBA" id="ARBA00002388"/>
    </source>
</evidence>
<dbReference type="RefSeq" id="WP_385876797.1">
    <property type="nucleotide sequence ID" value="NZ_JBHLXE010000071.1"/>
</dbReference>
<dbReference type="EMBL" id="JBHLXE010000071">
    <property type="protein sequence ID" value="MFC0179691.1"/>
    <property type="molecule type" value="Genomic_DNA"/>
</dbReference>
<dbReference type="SUPFAM" id="SSF54534">
    <property type="entry name" value="FKBP-like"/>
    <property type="match status" value="1"/>
</dbReference>
<sequence>MVSLFKKNFLASSVALVLVASSAFAADEKANIDLSKVGYAMGSSLASYVDSTLEEQKNLGSEIKKEDLIRGLQESLDGKSTMKKEEVDKILSDYTNDLQAKMQAKLEADKLKVLEEGNKYRQNFANQRNVIKTESGLLYLVEKEGEGKAPLATDTVTVHYRGTLTDGTEFDSSYSRDKPATFGLGQVIPGWTEGLQKIAPGGKIKLVIPPDLAYGESGQMNIPPNSTLVFEVELLEVKKAEEAEPKAAQ</sequence>
<evidence type="ECO:0000256" key="6">
    <source>
        <dbReference type="PROSITE-ProRule" id="PRU00277"/>
    </source>
</evidence>
<keyword evidence="8" id="KW-0732">Signal</keyword>
<feature type="domain" description="PPIase FKBP-type" evidence="9">
    <location>
        <begin position="153"/>
        <end position="238"/>
    </location>
</feature>
<dbReference type="InterPro" id="IPR046357">
    <property type="entry name" value="PPIase_dom_sf"/>
</dbReference>
<dbReference type="Proteomes" id="UP001589758">
    <property type="component" value="Unassembled WGS sequence"/>
</dbReference>
<comment type="similarity">
    <text evidence="3 7">Belongs to the FKBP-type PPIase family.</text>
</comment>
<accession>A0ABV6C9N4</accession>
<dbReference type="InterPro" id="IPR001179">
    <property type="entry name" value="PPIase_FKBP_dom"/>
</dbReference>
<comment type="function">
    <text evidence="2">PPIases accelerate the folding of proteins. It catalyzes the cis-trans isomerization of proline imidic peptide bonds in oligopeptides.</text>
</comment>
<dbReference type="Gene3D" id="3.10.50.40">
    <property type="match status" value="1"/>
</dbReference>
<evidence type="ECO:0000313" key="11">
    <source>
        <dbReference type="Proteomes" id="UP001589758"/>
    </source>
</evidence>
<gene>
    <name evidence="10" type="primary">fkpA</name>
    <name evidence="10" type="ORF">ACFFIT_06265</name>
</gene>
<evidence type="ECO:0000313" key="10">
    <source>
        <dbReference type="EMBL" id="MFC0179691.1"/>
    </source>
</evidence>
<dbReference type="Gene3D" id="1.10.287.460">
    <property type="entry name" value="Peptidyl-prolyl cis-trans isomerase, FKBP-type, N-terminal domain"/>
    <property type="match status" value="1"/>
</dbReference>
<comment type="caution">
    <text evidence="10">The sequence shown here is derived from an EMBL/GenBank/DDBJ whole genome shotgun (WGS) entry which is preliminary data.</text>
</comment>
<dbReference type="InterPro" id="IPR000774">
    <property type="entry name" value="PPIase_FKBP_N"/>
</dbReference>
<dbReference type="PANTHER" id="PTHR43811:SF19">
    <property type="entry name" value="39 KDA FK506-BINDING NUCLEAR PROTEIN"/>
    <property type="match status" value="1"/>
</dbReference>
<dbReference type="PROSITE" id="PS50059">
    <property type="entry name" value="FKBP_PPIASE"/>
    <property type="match status" value="1"/>
</dbReference>
<dbReference type="GO" id="GO:0003755">
    <property type="term" value="F:peptidyl-prolyl cis-trans isomerase activity"/>
    <property type="evidence" value="ECO:0007669"/>
    <property type="project" value="UniProtKB-EC"/>
</dbReference>
<dbReference type="InterPro" id="IPR036944">
    <property type="entry name" value="PPIase_FKBP_N_sf"/>
</dbReference>
<evidence type="ECO:0000256" key="8">
    <source>
        <dbReference type="SAM" id="SignalP"/>
    </source>
</evidence>
<name>A0ABV6C9N4_9GAMM</name>
<keyword evidence="4 6" id="KW-0697">Rotamase</keyword>
<comment type="catalytic activity">
    <reaction evidence="1 6 7">
        <text>[protein]-peptidylproline (omega=180) = [protein]-peptidylproline (omega=0)</text>
        <dbReference type="Rhea" id="RHEA:16237"/>
        <dbReference type="Rhea" id="RHEA-COMP:10747"/>
        <dbReference type="Rhea" id="RHEA-COMP:10748"/>
        <dbReference type="ChEBI" id="CHEBI:83833"/>
        <dbReference type="ChEBI" id="CHEBI:83834"/>
        <dbReference type="EC" id="5.2.1.8"/>
    </reaction>
</comment>